<dbReference type="Pfam" id="PF00009">
    <property type="entry name" value="GTP_EFTU"/>
    <property type="match status" value="1"/>
</dbReference>
<keyword evidence="1" id="KW-0547">Nucleotide-binding</keyword>
<feature type="domain" description="Tr-type G" evidence="2">
    <location>
        <begin position="24"/>
        <end position="118"/>
    </location>
</feature>
<dbReference type="PANTHER" id="PTHR43834:SF6">
    <property type="entry name" value="GTPASE DER"/>
    <property type="match status" value="1"/>
</dbReference>
<comment type="caution">
    <text evidence="4">The sequence shown here is derived from an EMBL/GenBank/DDBJ whole genome shotgun (WGS) entry which is preliminary data.</text>
</comment>
<dbReference type="InterPro" id="IPR000795">
    <property type="entry name" value="T_Tr_GTP-bd_dom"/>
</dbReference>
<evidence type="ECO:0000259" key="3">
    <source>
        <dbReference type="Pfam" id="PF14714"/>
    </source>
</evidence>
<protein>
    <submittedName>
        <fullName evidence="4">Uncharacterized protein</fullName>
    </submittedName>
</protein>
<dbReference type="Pfam" id="PF14714">
    <property type="entry name" value="KH_dom-like"/>
    <property type="match status" value="1"/>
</dbReference>
<sequence>IDTAGIRRRGRITRGVEKYSVLRAEQALTRADIGLLVLEAPEGVAAQDLHIAGYVANAYKGLIMVANKWDLLDDTEESREEFARRALRRLRFAPWAPLAFVSAKTGLNIDGLLDLALEVGDSRFLRVPTGELNTMVQKAVAEHRPPSKGRRGLRILYVTQAEANPPTFVFFVSDASLLHFSYRRYLENALRRAFGFEGTAIRLTFRSRGGVQ</sequence>
<dbReference type="Gene3D" id="3.30.300.20">
    <property type="match status" value="1"/>
</dbReference>
<proteinExistence type="predicted"/>
<dbReference type="GO" id="GO:0003924">
    <property type="term" value="F:GTPase activity"/>
    <property type="evidence" value="ECO:0007669"/>
    <property type="project" value="InterPro"/>
</dbReference>
<gene>
    <name evidence="4" type="ORF">S01H1_18400</name>
</gene>
<dbReference type="FunFam" id="3.30.300.20:FF:000004">
    <property type="entry name" value="GTPase Der"/>
    <property type="match status" value="1"/>
</dbReference>
<dbReference type="GO" id="GO:0005525">
    <property type="term" value="F:GTP binding"/>
    <property type="evidence" value="ECO:0007669"/>
    <property type="project" value="InterPro"/>
</dbReference>
<accession>X0SGV6</accession>
<evidence type="ECO:0000259" key="2">
    <source>
        <dbReference type="Pfam" id="PF00009"/>
    </source>
</evidence>
<dbReference type="InterPro" id="IPR032859">
    <property type="entry name" value="KH_dom-like"/>
</dbReference>
<reference evidence="4" key="1">
    <citation type="journal article" date="2014" name="Front. Microbiol.">
        <title>High frequency of phylogenetically diverse reductive dehalogenase-homologous genes in deep subseafloor sedimentary metagenomes.</title>
        <authorList>
            <person name="Kawai M."/>
            <person name="Futagami T."/>
            <person name="Toyoda A."/>
            <person name="Takaki Y."/>
            <person name="Nishi S."/>
            <person name="Hori S."/>
            <person name="Arai W."/>
            <person name="Tsubouchi T."/>
            <person name="Morono Y."/>
            <person name="Uchiyama I."/>
            <person name="Ito T."/>
            <person name="Fujiyama A."/>
            <person name="Inagaki F."/>
            <person name="Takami H."/>
        </authorList>
    </citation>
    <scope>NUCLEOTIDE SEQUENCE</scope>
    <source>
        <strain evidence="4">Expedition CK06-06</strain>
    </source>
</reference>
<evidence type="ECO:0000256" key="1">
    <source>
        <dbReference type="ARBA" id="ARBA00022741"/>
    </source>
</evidence>
<dbReference type="PANTHER" id="PTHR43834">
    <property type="entry name" value="GTPASE DER"/>
    <property type="match status" value="1"/>
</dbReference>
<organism evidence="4">
    <name type="scientific">marine sediment metagenome</name>
    <dbReference type="NCBI Taxonomy" id="412755"/>
    <lineage>
        <taxon>unclassified sequences</taxon>
        <taxon>metagenomes</taxon>
        <taxon>ecological metagenomes</taxon>
    </lineage>
</organism>
<feature type="non-terminal residue" evidence="4">
    <location>
        <position position="1"/>
    </location>
</feature>
<dbReference type="InterPro" id="IPR027417">
    <property type="entry name" value="P-loop_NTPase"/>
</dbReference>
<feature type="domain" description="GTPase Der C-terminal KH-domain-like" evidence="3">
    <location>
        <begin position="126"/>
        <end position="206"/>
    </location>
</feature>
<dbReference type="SUPFAM" id="SSF52540">
    <property type="entry name" value="P-loop containing nucleoside triphosphate hydrolases"/>
    <property type="match status" value="1"/>
</dbReference>
<evidence type="ECO:0000313" key="4">
    <source>
        <dbReference type="EMBL" id="GAF80268.1"/>
    </source>
</evidence>
<dbReference type="InterPro" id="IPR015946">
    <property type="entry name" value="KH_dom-like_a/b"/>
</dbReference>
<dbReference type="GO" id="GO:0043022">
    <property type="term" value="F:ribosome binding"/>
    <property type="evidence" value="ECO:0007669"/>
    <property type="project" value="TreeGrafter"/>
</dbReference>
<name>X0SGV6_9ZZZZ</name>
<dbReference type="EMBL" id="BARS01009838">
    <property type="protein sequence ID" value="GAF80268.1"/>
    <property type="molecule type" value="Genomic_DNA"/>
</dbReference>
<dbReference type="AlphaFoldDB" id="X0SGV6"/>
<dbReference type="Gene3D" id="3.40.50.300">
    <property type="entry name" value="P-loop containing nucleotide triphosphate hydrolases"/>
    <property type="match status" value="1"/>
</dbReference>